<feature type="region of interest" description="Disordered" evidence="1">
    <location>
        <begin position="209"/>
        <end position="231"/>
    </location>
</feature>
<feature type="compositionally biased region" description="Polar residues" evidence="1">
    <location>
        <begin position="33"/>
        <end position="44"/>
    </location>
</feature>
<name>A0A8T0AGF1_SILME</name>
<dbReference type="AlphaFoldDB" id="A0A8T0AGF1"/>
<feature type="compositionally biased region" description="Basic and acidic residues" evidence="1">
    <location>
        <begin position="209"/>
        <end position="222"/>
    </location>
</feature>
<evidence type="ECO:0000313" key="2">
    <source>
        <dbReference type="EMBL" id="KAF7691448.1"/>
    </source>
</evidence>
<feature type="region of interest" description="Disordered" evidence="1">
    <location>
        <begin position="72"/>
        <end position="104"/>
    </location>
</feature>
<feature type="region of interest" description="Disordered" evidence="1">
    <location>
        <begin position="1"/>
        <end position="52"/>
    </location>
</feature>
<reference evidence="2" key="1">
    <citation type="submission" date="2020-08" db="EMBL/GenBank/DDBJ databases">
        <title>Chromosome-level assembly of Southern catfish (Silurus meridionalis) provides insights into visual adaptation to the nocturnal and benthic lifestyles.</title>
        <authorList>
            <person name="Zhang Y."/>
            <person name="Wang D."/>
            <person name="Peng Z."/>
        </authorList>
    </citation>
    <scope>NUCLEOTIDE SEQUENCE</scope>
    <source>
        <strain evidence="2">SWU-2019-XX</strain>
        <tissue evidence="2">Muscle</tissue>
    </source>
</reference>
<dbReference type="EMBL" id="JABFDY010000022">
    <property type="protein sequence ID" value="KAF7691448.1"/>
    <property type="molecule type" value="Genomic_DNA"/>
</dbReference>
<comment type="caution">
    <text evidence="2">The sequence shown here is derived from an EMBL/GenBank/DDBJ whole genome shotgun (WGS) entry which is preliminary data.</text>
</comment>
<sequence>MTGNLLPKATSDLQNLRPEWLDKPNAAKGDEASISSREQESSAPRIQVGEAQKNPACAHFKLDLLMAETQKKQYSTADEKDPEPVGGKRSTTKDPDYSPCRKHTPRAVEKGYQRGAQFNLIALPFSGLVLLYHFGIAKIEEAKVSRLQQESLSFRIQAEEAQRNLAQAHDQPDQIMAETQSQRETAKEKYAELQEEVKGLQQALTDLRVDTAHREQQEKDTSEELQQAKAL</sequence>
<organism evidence="2 3">
    <name type="scientific">Silurus meridionalis</name>
    <name type="common">Southern catfish</name>
    <name type="synonym">Silurus soldatovi meridionalis</name>
    <dbReference type="NCBI Taxonomy" id="175797"/>
    <lineage>
        <taxon>Eukaryota</taxon>
        <taxon>Metazoa</taxon>
        <taxon>Chordata</taxon>
        <taxon>Craniata</taxon>
        <taxon>Vertebrata</taxon>
        <taxon>Euteleostomi</taxon>
        <taxon>Actinopterygii</taxon>
        <taxon>Neopterygii</taxon>
        <taxon>Teleostei</taxon>
        <taxon>Ostariophysi</taxon>
        <taxon>Siluriformes</taxon>
        <taxon>Siluridae</taxon>
        <taxon>Silurus</taxon>
    </lineage>
</organism>
<protein>
    <submittedName>
        <fullName evidence="2">Uncharacterized protein</fullName>
    </submittedName>
</protein>
<gene>
    <name evidence="2" type="ORF">HF521_011745</name>
</gene>
<evidence type="ECO:0000313" key="3">
    <source>
        <dbReference type="Proteomes" id="UP000606274"/>
    </source>
</evidence>
<evidence type="ECO:0000256" key="1">
    <source>
        <dbReference type="SAM" id="MobiDB-lite"/>
    </source>
</evidence>
<accession>A0A8T0AGF1</accession>
<dbReference type="Proteomes" id="UP000606274">
    <property type="component" value="Unassembled WGS sequence"/>
</dbReference>
<keyword evidence="3" id="KW-1185">Reference proteome</keyword>
<proteinExistence type="predicted"/>